<dbReference type="Proteomes" id="UP000194903">
    <property type="component" value="Unassembled WGS sequence"/>
</dbReference>
<keyword evidence="2" id="KW-1185">Reference proteome</keyword>
<gene>
    <name evidence="1" type="ORF">CBW42_10850</name>
</gene>
<evidence type="ECO:0000313" key="2">
    <source>
        <dbReference type="Proteomes" id="UP000194903"/>
    </source>
</evidence>
<dbReference type="EMBL" id="NHOC01000009">
    <property type="protein sequence ID" value="OUM19968.1"/>
    <property type="molecule type" value="Genomic_DNA"/>
</dbReference>
<dbReference type="AlphaFoldDB" id="A0A252F2D7"/>
<sequence length="131" mass="15001">MRITFLCMKHRPEAHIASEAGTANRLSGGLTGKALLHASAVQYLSKKIGFKSIRTPQKSSIRRPNIKNFIIVYHTFAQLYTHLCIFHRKTGTKNFCFARLFSTLAWFSQFVSGFFAQFCNLFCFFPPHAVY</sequence>
<name>A0A252F2D7_9FIRM</name>
<comment type="caution">
    <text evidence="1">The sequence shown here is derived from an EMBL/GenBank/DDBJ whole genome shotgun (WGS) entry which is preliminary data.</text>
</comment>
<protein>
    <submittedName>
        <fullName evidence="1">Uncharacterized protein</fullName>
    </submittedName>
</protein>
<reference evidence="1 2" key="1">
    <citation type="submission" date="2017-05" db="EMBL/GenBank/DDBJ databases">
        <title>Butyricicoccus porcorum sp. nov. a butyrate-producing bacterium from the swine intestinal tract.</title>
        <authorList>
            <person name="Trachsel J."/>
            <person name="Humphrey S."/>
            <person name="Allen H.K."/>
        </authorList>
    </citation>
    <scope>NUCLEOTIDE SEQUENCE [LARGE SCALE GENOMIC DNA]</scope>
    <source>
        <strain evidence="1">BB10</strain>
    </source>
</reference>
<evidence type="ECO:0000313" key="1">
    <source>
        <dbReference type="EMBL" id="OUM19968.1"/>
    </source>
</evidence>
<proteinExistence type="predicted"/>
<accession>A0A252F2D7</accession>
<organism evidence="1 2">
    <name type="scientific">Butyricicoccus porcorum</name>
    <dbReference type="NCBI Taxonomy" id="1945634"/>
    <lineage>
        <taxon>Bacteria</taxon>
        <taxon>Bacillati</taxon>
        <taxon>Bacillota</taxon>
        <taxon>Clostridia</taxon>
        <taxon>Eubacteriales</taxon>
        <taxon>Butyricicoccaceae</taxon>
        <taxon>Butyricicoccus</taxon>
    </lineage>
</organism>